<sequence>MKEDEVMVLPRAYGKQRIVYECLFPDQHANSRRTPKKARAPKNLTVEGKAKLVRWLVQTEPCVIRFIDILTQAQEDELIKKHRPVGKGHGSSKWVVRLHVHTWKAKKKTPLDKESRRMVAGCGARLRGRGKNIKECAKNLRFTIDNPDSEEDKISKAEQDEEKKAEKQLEENIGGDGTEVEDDETEEEIEGKSGKGSEEDGSLATVESERKNSNEGSEQEETNEEQVGDEGSNDDDADDEDVSSAEADNQNQAIDKQSLQPKKRGRQSPGESSRSSSGGAVKVERSGMSELALKNRMKSPKKKQKTGNERDAEGNVEQEVELDGEKEAGENSGL</sequence>
<feature type="compositionally biased region" description="Acidic residues" evidence="1">
    <location>
        <begin position="178"/>
        <end position="189"/>
    </location>
</feature>
<feature type="compositionally biased region" description="Low complexity" evidence="1">
    <location>
        <begin position="267"/>
        <end position="279"/>
    </location>
</feature>
<evidence type="ECO:0000313" key="3">
    <source>
        <dbReference type="Proteomes" id="UP000531561"/>
    </source>
</evidence>
<evidence type="ECO:0000256" key="1">
    <source>
        <dbReference type="SAM" id="MobiDB-lite"/>
    </source>
</evidence>
<proteinExistence type="predicted"/>
<dbReference type="RefSeq" id="XP_037192612.1">
    <property type="nucleotide sequence ID" value="XM_037335517.1"/>
</dbReference>
<feature type="region of interest" description="Disordered" evidence="1">
    <location>
        <begin position="145"/>
        <end position="334"/>
    </location>
</feature>
<name>A0A8H6AU66_9HELO</name>
<feature type="compositionally biased region" description="Acidic residues" evidence="1">
    <location>
        <begin position="217"/>
        <end position="243"/>
    </location>
</feature>
<feature type="compositionally biased region" description="Polar residues" evidence="1">
    <location>
        <begin position="250"/>
        <end position="260"/>
    </location>
</feature>
<reference evidence="2 3" key="1">
    <citation type="journal article" date="2020" name="Phytopathology">
        <title>A high-quality genome resource of Botrytis fragariae, a new and rapidly spreading fungal pathogen causing strawberry gray mold in the U.S.A.</title>
        <authorList>
            <person name="Wu Y."/>
            <person name="Saski C.A."/>
            <person name="Schnabel G."/>
            <person name="Xiao S."/>
            <person name="Hu M."/>
        </authorList>
    </citation>
    <scope>NUCLEOTIDE SEQUENCE [LARGE SCALE GENOMIC DNA]</scope>
    <source>
        <strain evidence="2 3">BVB16</strain>
    </source>
</reference>
<dbReference type="AlphaFoldDB" id="A0A8H6AU66"/>
<feature type="compositionally biased region" description="Basic and acidic residues" evidence="1">
    <location>
        <begin position="323"/>
        <end position="334"/>
    </location>
</feature>
<dbReference type="Proteomes" id="UP000531561">
    <property type="component" value="Unassembled WGS sequence"/>
</dbReference>
<dbReference type="OrthoDB" id="3557247at2759"/>
<organism evidence="2 3">
    <name type="scientific">Botrytis fragariae</name>
    <dbReference type="NCBI Taxonomy" id="1964551"/>
    <lineage>
        <taxon>Eukaryota</taxon>
        <taxon>Fungi</taxon>
        <taxon>Dikarya</taxon>
        <taxon>Ascomycota</taxon>
        <taxon>Pezizomycotina</taxon>
        <taxon>Leotiomycetes</taxon>
        <taxon>Helotiales</taxon>
        <taxon>Sclerotiniaceae</taxon>
        <taxon>Botrytis</taxon>
    </lineage>
</organism>
<keyword evidence="3" id="KW-1185">Reference proteome</keyword>
<feature type="compositionally biased region" description="Basic residues" evidence="1">
    <location>
        <begin position="295"/>
        <end position="305"/>
    </location>
</feature>
<gene>
    <name evidence="2" type="ORF">Bfra_005130</name>
</gene>
<dbReference type="GeneID" id="59259209"/>
<evidence type="ECO:0000313" key="2">
    <source>
        <dbReference type="EMBL" id="KAF5873666.1"/>
    </source>
</evidence>
<dbReference type="EMBL" id="JABFCT010000008">
    <property type="protein sequence ID" value="KAF5873666.1"/>
    <property type="molecule type" value="Genomic_DNA"/>
</dbReference>
<comment type="caution">
    <text evidence="2">The sequence shown here is derived from an EMBL/GenBank/DDBJ whole genome shotgun (WGS) entry which is preliminary data.</text>
</comment>
<feature type="compositionally biased region" description="Basic and acidic residues" evidence="1">
    <location>
        <begin position="152"/>
        <end position="170"/>
    </location>
</feature>
<accession>A0A8H6AU66</accession>
<protein>
    <submittedName>
        <fullName evidence="2">Uncharacterized protein</fullName>
    </submittedName>
</protein>